<reference evidence="2" key="1">
    <citation type="submission" date="2020-12" db="EMBL/GenBank/DDBJ databases">
        <title>Sedimentitalea sp. nov., isolated from sand in Incheon.</title>
        <authorList>
            <person name="Kim W."/>
        </authorList>
    </citation>
    <scope>NUCLEOTIDE SEQUENCE</scope>
    <source>
        <strain evidence="2">CAU 1593</strain>
    </source>
</reference>
<dbReference type="AlphaFoldDB" id="A0A8J7IJP8"/>
<evidence type="ECO:0000313" key="3">
    <source>
        <dbReference type="Proteomes" id="UP000619079"/>
    </source>
</evidence>
<comment type="caution">
    <text evidence="2">The sequence shown here is derived from an EMBL/GenBank/DDBJ whole genome shotgun (WGS) entry which is preliminary data.</text>
</comment>
<dbReference type="SUPFAM" id="SSF51621">
    <property type="entry name" value="Phosphoenolpyruvate/pyruvate domain"/>
    <property type="match status" value="1"/>
</dbReference>
<dbReference type="Proteomes" id="UP000619079">
    <property type="component" value="Unassembled WGS sequence"/>
</dbReference>
<dbReference type="InterPro" id="IPR039556">
    <property type="entry name" value="ICL/PEPM"/>
</dbReference>
<dbReference type="InterPro" id="IPR015813">
    <property type="entry name" value="Pyrv/PenolPyrv_kinase-like_dom"/>
</dbReference>
<dbReference type="InterPro" id="IPR040442">
    <property type="entry name" value="Pyrv_kinase-like_dom_sf"/>
</dbReference>
<evidence type="ECO:0000256" key="1">
    <source>
        <dbReference type="SAM" id="MobiDB-lite"/>
    </source>
</evidence>
<dbReference type="Pfam" id="PF13714">
    <property type="entry name" value="PEP_mutase"/>
    <property type="match status" value="1"/>
</dbReference>
<feature type="region of interest" description="Disordered" evidence="1">
    <location>
        <begin position="264"/>
        <end position="284"/>
    </location>
</feature>
<organism evidence="2 3">
    <name type="scientific">Sedimentitalea arenosa</name>
    <dbReference type="NCBI Taxonomy" id="2798803"/>
    <lineage>
        <taxon>Bacteria</taxon>
        <taxon>Pseudomonadati</taxon>
        <taxon>Pseudomonadota</taxon>
        <taxon>Alphaproteobacteria</taxon>
        <taxon>Rhodobacterales</taxon>
        <taxon>Paracoccaceae</taxon>
        <taxon>Sedimentitalea</taxon>
    </lineage>
</organism>
<dbReference type="PANTHER" id="PTHR42905:SF16">
    <property type="entry name" value="CARBOXYPHOSPHONOENOLPYRUVATE PHOSPHONOMUTASE-LIKE PROTEIN (AFU_ORTHOLOGUE AFUA_5G07230)"/>
    <property type="match status" value="1"/>
</dbReference>
<gene>
    <name evidence="2" type="ORF">JF290_14410</name>
</gene>
<keyword evidence="2" id="KW-0456">Lyase</keyword>
<dbReference type="EMBL" id="JAELVR010000010">
    <property type="protein sequence ID" value="MBJ6372722.1"/>
    <property type="molecule type" value="Genomic_DNA"/>
</dbReference>
<dbReference type="Gene3D" id="3.20.20.60">
    <property type="entry name" value="Phosphoenolpyruvate-binding domains"/>
    <property type="match status" value="1"/>
</dbReference>
<evidence type="ECO:0000313" key="2">
    <source>
        <dbReference type="EMBL" id="MBJ6372722.1"/>
    </source>
</evidence>
<accession>A0A8J7IJP8</accession>
<name>A0A8J7IJP8_9RHOB</name>
<keyword evidence="3" id="KW-1185">Reference proteome</keyword>
<sequence>MRREELTEPFRALHVPGKPVVMPNPWDIGSAKVMARLGARALATTSSGHGFTLGLVDGGQISRQVALQHAADICDAVDVPVNGDFENGFGDSPETVADTVRLAAEAGLAGVSIEDTALPTKDSYAFDLALERIEAAVAAARAAGIVLTARADGWLLRNYDQAEALRRCQAFAQAGADVLYAPLVDVDTTRALAATGVPVNVLAAGDMRDLTGEEIGALGAARISIGGGLARVMQKVIIDGARTILERGDFTILKEAASAADVDAMLTDEPPGSQYRGEQKLSET</sequence>
<dbReference type="GO" id="GO:0016829">
    <property type="term" value="F:lyase activity"/>
    <property type="evidence" value="ECO:0007669"/>
    <property type="project" value="UniProtKB-KW"/>
</dbReference>
<proteinExistence type="predicted"/>
<dbReference type="PANTHER" id="PTHR42905">
    <property type="entry name" value="PHOSPHOENOLPYRUVATE CARBOXYLASE"/>
    <property type="match status" value="1"/>
</dbReference>
<dbReference type="CDD" id="cd00377">
    <property type="entry name" value="ICL_PEPM"/>
    <property type="match status" value="1"/>
</dbReference>
<dbReference type="RefSeq" id="WP_199025603.1">
    <property type="nucleotide sequence ID" value="NZ_JAELVR010000010.1"/>
</dbReference>
<protein>
    <submittedName>
        <fullName evidence="2">Isocitrate lyase/phosphoenolpyruvate mutase family protein</fullName>
    </submittedName>
</protein>